<dbReference type="EMBL" id="MU167236">
    <property type="protein sequence ID" value="KAG0148466.1"/>
    <property type="molecule type" value="Genomic_DNA"/>
</dbReference>
<name>A0A9P6NK31_9BASI</name>
<evidence type="ECO:0000313" key="1">
    <source>
        <dbReference type="EMBL" id="KAG0148466.1"/>
    </source>
</evidence>
<reference evidence="1" key="1">
    <citation type="submission" date="2013-11" db="EMBL/GenBank/DDBJ databases">
        <title>Genome sequence of the fusiform rust pathogen reveals effectors for host alternation and coevolution with pine.</title>
        <authorList>
            <consortium name="DOE Joint Genome Institute"/>
            <person name="Smith K."/>
            <person name="Pendleton A."/>
            <person name="Kubisiak T."/>
            <person name="Anderson C."/>
            <person name="Salamov A."/>
            <person name="Aerts A."/>
            <person name="Riley R."/>
            <person name="Clum A."/>
            <person name="Lindquist E."/>
            <person name="Ence D."/>
            <person name="Campbell M."/>
            <person name="Kronenberg Z."/>
            <person name="Feau N."/>
            <person name="Dhillon B."/>
            <person name="Hamelin R."/>
            <person name="Burleigh J."/>
            <person name="Smith J."/>
            <person name="Yandell M."/>
            <person name="Nelson C."/>
            <person name="Grigoriev I."/>
            <person name="Davis J."/>
        </authorList>
    </citation>
    <scope>NUCLEOTIDE SEQUENCE</scope>
    <source>
        <strain evidence="1">G11</strain>
    </source>
</reference>
<accession>A0A9P6NK31</accession>
<protein>
    <submittedName>
        <fullName evidence="1">Uncharacterized protein</fullName>
    </submittedName>
</protein>
<sequence>MVDLMGAGWSNGGPSCDHQVNYSQSAHAQLEVNGGLQWLQVSMHNNLLKL</sequence>
<evidence type="ECO:0000313" key="2">
    <source>
        <dbReference type="Proteomes" id="UP000886653"/>
    </source>
</evidence>
<organism evidence="1 2">
    <name type="scientific">Cronartium quercuum f. sp. fusiforme G11</name>
    <dbReference type="NCBI Taxonomy" id="708437"/>
    <lineage>
        <taxon>Eukaryota</taxon>
        <taxon>Fungi</taxon>
        <taxon>Dikarya</taxon>
        <taxon>Basidiomycota</taxon>
        <taxon>Pucciniomycotina</taxon>
        <taxon>Pucciniomycetes</taxon>
        <taxon>Pucciniales</taxon>
        <taxon>Coleosporiaceae</taxon>
        <taxon>Cronartium</taxon>
    </lineage>
</organism>
<dbReference type="AlphaFoldDB" id="A0A9P6NK31"/>
<keyword evidence="2" id="KW-1185">Reference proteome</keyword>
<proteinExistence type="predicted"/>
<comment type="caution">
    <text evidence="1">The sequence shown here is derived from an EMBL/GenBank/DDBJ whole genome shotgun (WGS) entry which is preliminary data.</text>
</comment>
<dbReference type="Proteomes" id="UP000886653">
    <property type="component" value="Unassembled WGS sequence"/>
</dbReference>
<gene>
    <name evidence="1" type="ORF">CROQUDRAFT_90173</name>
</gene>